<dbReference type="SUPFAM" id="SSF141694">
    <property type="entry name" value="AF2212/PG0164-like"/>
    <property type="match status" value="1"/>
</dbReference>
<keyword evidence="2" id="KW-1185">Reference proteome</keyword>
<dbReference type="Gene3D" id="2.40.30.100">
    <property type="entry name" value="AF2212/PG0164-like"/>
    <property type="match status" value="1"/>
</dbReference>
<dbReference type="InterPro" id="IPR037079">
    <property type="entry name" value="AF2212/PG0164-like_sf"/>
</dbReference>
<proteinExistence type="predicted"/>
<reference evidence="1" key="1">
    <citation type="submission" date="2021-01" db="EMBL/GenBank/DDBJ databases">
        <title>YIM 132084 draft genome.</title>
        <authorList>
            <person name="An D."/>
        </authorList>
    </citation>
    <scope>NUCLEOTIDE SEQUENCE</scope>
    <source>
        <strain evidence="1">YIM 132084</strain>
    </source>
</reference>
<gene>
    <name evidence="1" type="ORF">JL106_17505</name>
</gene>
<dbReference type="AlphaFoldDB" id="A0A938YGH8"/>
<comment type="caution">
    <text evidence="1">The sequence shown here is derived from an EMBL/GenBank/DDBJ whole genome shotgun (WGS) entry which is preliminary data.</text>
</comment>
<dbReference type="Pfam" id="PF08922">
    <property type="entry name" value="DUF1905"/>
    <property type="match status" value="1"/>
</dbReference>
<protein>
    <submittedName>
        <fullName evidence="1">DUF1905 domain-containing protein</fullName>
    </submittedName>
</protein>
<organism evidence="1 2">
    <name type="scientific">Nakamurella leprariae</name>
    <dbReference type="NCBI Taxonomy" id="2803911"/>
    <lineage>
        <taxon>Bacteria</taxon>
        <taxon>Bacillati</taxon>
        <taxon>Actinomycetota</taxon>
        <taxon>Actinomycetes</taxon>
        <taxon>Nakamurellales</taxon>
        <taxon>Nakamurellaceae</taxon>
        <taxon>Nakamurella</taxon>
    </lineage>
</organism>
<evidence type="ECO:0000313" key="1">
    <source>
        <dbReference type="EMBL" id="MBM9469086.1"/>
    </source>
</evidence>
<name>A0A938YGH8_9ACTN</name>
<accession>A0A938YGH8</accession>
<dbReference type="Proteomes" id="UP000663792">
    <property type="component" value="Unassembled WGS sequence"/>
</dbReference>
<dbReference type="RefSeq" id="WP_205262047.1">
    <property type="nucleotide sequence ID" value="NZ_JAERWK010000023.1"/>
</dbReference>
<dbReference type="EMBL" id="JAERWK010000023">
    <property type="protein sequence ID" value="MBM9469086.1"/>
    <property type="molecule type" value="Genomic_DNA"/>
</dbReference>
<dbReference type="InterPro" id="IPR015018">
    <property type="entry name" value="DUF1905"/>
</dbReference>
<sequence length="94" mass="10284">MTTDHPDHPELAFTAPLEKDGAFDTFLTVPRSVQHLGTGKAVKVEGTLDGTAFEATLMPSGQRGHWLPLRKALRQQIGKDAAGDTVHVRLRRRG</sequence>
<evidence type="ECO:0000313" key="2">
    <source>
        <dbReference type="Proteomes" id="UP000663792"/>
    </source>
</evidence>